<organism evidence="1 2">
    <name type="scientific">Albula glossodonta</name>
    <name type="common">roundjaw bonefish</name>
    <dbReference type="NCBI Taxonomy" id="121402"/>
    <lineage>
        <taxon>Eukaryota</taxon>
        <taxon>Metazoa</taxon>
        <taxon>Chordata</taxon>
        <taxon>Craniata</taxon>
        <taxon>Vertebrata</taxon>
        <taxon>Euteleostomi</taxon>
        <taxon>Actinopterygii</taxon>
        <taxon>Neopterygii</taxon>
        <taxon>Teleostei</taxon>
        <taxon>Albuliformes</taxon>
        <taxon>Albulidae</taxon>
        <taxon>Albula</taxon>
    </lineage>
</organism>
<keyword evidence="2" id="KW-1185">Reference proteome</keyword>
<sequence>MGQKLHPRLERPDPLYKVAGSRAVNSWCTVFGPVLTSQCDPSGLQINKRSPRCFQSVILIKEAAYELQGSATSQLQPALTLCTRNVPPTSAAWQEPGGSELKPAFCINSPFPAVQGEDGHVTNTSKFCSGDPIAIPFQPRVGKVWGKQKSHRINQRVTFTVEQKPWVHRLSVQLVRGLFLAARDKEVPKHILVPFAHASNMWRVGMSG</sequence>
<dbReference type="AlphaFoldDB" id="A0A8T2MSD9"/>
<protein>
    <submittedName>
        <fullName evidence="1">Uncharacterized protein</fullName>
    </submittedName>
</protein>
<reference evidence="1" key="1">
    <citation type="thesis" date="2021" institute="BYU ScholarsArchive" country="Provo, UT, USA">
        <title>Applications of and Algorithms for Genome Assembly and Genomic Analyses with an Emphasis on Marine Teleosts.</title>
        <authorList>
            <person name="Pickett B.D."/>
        </authorList>
    </citation>
    <scope>NUCLEOTIDE SEQUENCE</scope>
    <source>
        <strain evidence="1">HI-2016</strain>
    </source>
</reference>
<dbReference type="Proteomes" id="UP000824540">
    <property type="component" value="Unassembled WGS sequence"/>
</dbReference>
<name>A0A8T2MSD9_9TELE</name>
<gene>
    <name evidence="1" type="ORF">JZ751_021281</name>
</gene>
<comment type="caution">
    <text evidence="1">The sequence shown here is derived from an EMBL/GenBank/DDBJ whole genome shotgun (WGS) entry which is preliminary data.</text>
</comment>
<evidence type="ECO:0000313" key="1">
    <source>
        <dbReference type="EMBL" id="KAG9331004.1"/>
    </source>
</evidence>
<proteinExistence type="predicted"/>
<dbReference type="EMBL" id="JAFBMS010000402">
    <property type="protein sequence ID" value="KAG9331004.1"/>
    <property type="molecule type" value="Genomic_DNA"/>
</dbReference>
<accession>A0A8T2MSD9</accession>
<evidence type="ECO:0000313" key="2">
    <source>
        <dbReference type="Proteomes" id="UP000824540"/>
    </source>
</evidence>